<feature type="transmembrane region" description="Helical" evidence="2">
    <location>
        <begin position="757"/>
        <end position="778"/>
    </location>
</feature>
<reference evidence="3 4" key="1">
    <citation type="submission" date="2017-07" db="EMBL/GenBank/DDBJ databases">
        <title>Complete genome sequence of Actinoalloteichus hoggarensis DSM 45943, type strain of Actinoalloteichus hoggarensis.</title>
        <authorList>
            <person name="Ruckert C."/>
            <person name="Nouioui I."/>
            <person name="Willmese J."/>
            <person name="van Wezel G."/>
            <person name="Klenk H.-P."/>
            <person name="Kalinowski J."/>
            <person name="Zotchev S.B."/>
        </authorList>
    </citation>
    <scope>NUCLEOTIDE SEQUENCE [LARGE SCALE GENOMIC DNA]</scope>
    <source>
        <strain evidence="3 4">DSM 45943</strain>
    </source>
</reference>
<evidence type="ECO:0000313" key="3">
    <source>
        <dbReference type="EMBL" id="ASO21242.1"/>
    </source>
</evidence>
<keyword evidence="2" id="KW-0812">Transmembrane</keyword>
<dbReference type="KEGG" id="ahg:AHOG_18085"/>
<keyword evidence="4" id="KW-1185">Reference proteome</keyword>
<dbReference type="AlphaFoldDB" id="A0A221W5L8"/>
<dbReference type="Pfam" id="PF00656">
    <property type="entry name" value="Peptidase_C14"/>
    <property type="match status" value="1"/>
</dbReference>
<dbReference type="GO" id="GO:0006508">
    <property type="term" value="P:proteolysis"/>
    <property type="evidence" value="ECO:0007669"/>
    <property type="project" value="InterPro"/>
</dbReference>
<dbReference type="RefSeq" id="WP_093942440.1">
    <property type="nucleotide sequence ID" value="NZ_CP022521.1"/>
</dbReference>
<feature type="region of interest" description="Disordered" evidence="1">
    <location>
        <begin position="597"/>
        <end position="628"/>
    </location>
</feature>
<feature type="region of interest" description="Disordered" evidence="1">
    <location>
        <begin position="281"/>
        <end position="358"/>
    </location>
</feature>
<sequence length="789" mass="84920">MAGERRYRALLVGNGDFPSDPHGLPALHGPAADVALLRRALIEGDGALFAPADVAVLADRKVQRLRESLDEFFASADRNDVLLLYYSGHGRLDLDNRLHLCARDTRTAGLRATALRADDVNEMITSCAARSTIVVLDCCHSGAFKGSDLLSGTDRLAGRAPAMRPGGAGPRAFVDDVTSWWGGLRSGVRRGGRGSSPGRAGFGGPEPDSPGLSGQDSDVAPHRGRYVLASSRSTQLAQDTTDPGQASPFTAALVRGLTEIGPGEALTVPEVYRRVHRLVAGGRGPTPQLRFSGEGELVIARRADSRAVPEPRPDDEDPRHGDARPDPSRVFAREHRRDGWPDDQRPPTAGPDRPPERWRCRRIRDSGVDCLLELRRGLDRHVVEYRAVPRQQGQVFVDGRRIYQGPGLLDCDFRLDRNGTRARLTVSETDIRLVVDGAEVYGLGRAAPGSPDWLEERAAAIRANLLDRFGGIVKEPTLWLRVAPRLRLREVDAVRVRTSRSARAAAQAPIIAVATHRYVGDSGERVWFTDQAMHVRGKDRGLAVPYERLATLAVSSGKAELTLGTEKVSFSGHEPMTRMRKVIEAVQAAVVYQDTGLGEPPPLHRHSGGDALGGGTRQHGTSGPEAPRDPQSGLLAVIIGFAVAQTLLASGTREVELFHYGLGIMVVLAALPCMIAAPLLARTRLFRGFGGAMTLTGVAALLYAVSFNWVPILGNAWARAGGEEELPLYGWLIPLGDAGGIALGGVDTGALGEWPRVWGAVLLAAVAFAVVTTDVILLHRERRRAERGG</sequence>
<feature type="region of interest" description="Disordered" evidence="1">
    <location>
        <begin position="185"/>
        <end position="220"/>
    </location>
</feature>
<dbReference type="OrthoDB" id="3542505at2"/>
<accession>A0A221W5L8</accession>
<dbReference type="GO" id="GO:0004197">
    <property type="term" value="F:cysteine-type endopeptidase activity"/>
    <property type="evidence" value="ECO:0007669"/>
    <property type="project" value="InterPro"/>
</dbReference>
<evidence type="ECO:0000256" key="2">
    <source>
        <dbReference type="SAM" id="Phobius"/>
    </source>
</evidence>
<proteinExistence type="predicted"/>
<feature type="transmembrane region" description="Helical" evidence="2">
    <location>
        <begin position="657"/>
        <end position="681"/>
    </location>
</feature>
<name>A0A221W5L8_9PSEU</name>
<keyword evidence="2" id="KW-0472">Membrane</keyword>
<organism evidence="3 4">
    <name type="scientific">Actinoalloteichus hoggarensis</name>
    <dbReference type="NCBI Taxonomy" id="1470176"/>
    <lineage>
        <taxon>Bacteria</taxon>
        <taxon>Bacillati</taxon>
        <taxon>Actinomycetota</taxon>
        <taxon>Actinomycetes</taxon>
        <taxon>Pseudonocardiales</taxon>
        <taxon>Pseudonocardiaceae</taxon>
        <taxon>Actinoalloteichus</taxon>
    </lineage>
</organism>
<dbReference type="SUPFAM" id="SSF52129">
    <property type="entry name" value="Caspase-like"/>
    <property type="match status" value="1"/>
</dbReference>
<gene>
    <name evidence="3" type="ORF">AHOG_18085</name>
</gene>
<feature type="compositionally biased region" description="Basic and acidic residues" evidence="1">
    <location>
        <begin position="299"/>
        <end position="345"/>
    </location>
</feature>
<dbReference type="PANTHER" id="PTHR22576">
    <property type="entry name" value="MUCOSA ASSOCIATED LYMPHOID TISSUE LYMPHOMA TRANSLOCATION PROTEIN 1/PARACASPASE"/>
    <property type="match status" value="1"/>
</dbReference>
<dbReference type="PANTHER" id="PTHR22576:SF37">
    <property type="entry name" value="MUCOSA-ASSOCIATED LYMPHOID TISSUE LYMPHOMA TRANSLOCATION PROTEIN 1"/>
    <property type="match status" value="1"/>
</dbReference>
<dbReference type="InterPro" id="IPR029030">
    <property type="entry name" value="Caspase-like_dom_sf"/>
</dbReference>
<dbReference type="EMBL" id="CP022521">
    <property type="protein sequence ID" value="ASO21242.1"/>
    <property type="molecule type" value="Genomic_DNA"/>
</dbReference>
<protein>
    <submittedName>
        <fullName evidence="3">Caspase domain protein</fullName>
    </submittedName>
</protein>
<feature type="transmembrane region" description="Helical" evidence="2">
    <location>
        <begin position="688"/>
        <end position="710"/>
    </location>
</feature>
<dbReference type="InterPro" id="IPR011600">
    <property type="entry name" value="Pept_C14_caspase"/>
</dbReference>
<dbReference type="Gene3D" id="3.40.50.1460">
    <property type="match status" value="1"/>
</dbReference>
<evidence type="ECO:0000313" key="4">
    <source>
        <dbReference type="Proteomes" id="UP000204221"/>
    </source>
</evidence>
<evidence type="ECO:0000256" key="1">
    <source>
        <dbReference type="SAM" id="MobiDB-lite"/>
    </source>
</evidence>
<dbReference type="InterPro" id="IPR052039">
    <property type="entry name" value="Caspase-related_regulators"/>
</dbReference>
<keyword evidence="2" id="KW-1133">Transmembrane helix</keyword>
<dbReference type="Proteomes" id="UP000204221">
    <property type="component" value="Chromosome"/>
</dbReference>